<feature type="compositionally biased region" description="Basic and acidic residues" evidence="1">
    <location>
        <begin position="10"/>
        <end position="22"/>
    </location>
</feature>
<protein>
    <submittedName>
        <fullName evidence="2">Uncharacterized protein</fullName>
    </submittedName>
</protein>
<dbReference type="AlphaFoldDB" id="A0A0E9QQV9"/>
<organism evidence="2">
    <name type="scientific">Anguilla anguilla</name>
    <name type="common">European freshwater eel</name>
    <name type="synonym">Muraena anguilla</name>
    <dbReference type="NCBI Taxonomy" id="7936"/>
    <lineage>
        <taxon>Eukaryota</taxon>
        <taxon>Metazoa</taxon>
        <taxon>Chordata</taxon>
        <taxon>Craniata</taxon>
        <taxon>Vertebrata</taxon>
        <taxon>Euteleostomi</taxon>
        <taxon>Actinopterygii</taxon>
        <taxon>Neopterygii</taxon>
        <taxon>Teleostei</taxon>
        <taxon>Anguilliformes</taxon>
        <taxon>Anguillidae</taxon>
        <taxon>Anguilla</taxon>
    </lineage>
</organism>
<dbReference type="EMBL" id="GBXM01089266">
    <property type="protein sequence ID" value="JAH19311.1"/>
    <property type="molecule type" value="Transcribed_RNA"/>
</dbReference>
<sequence length="22" mass="2648">MKQNYTNTDSRTEKSAQDRRDC</sequence>
<feature type="region of interest" description="Disordered" evidence="1">
    <location>
        <begin position="1"/>
        <end position="22"/>
    </location>
</feature>
<evidence type="ECO:0000256" key="1">
    <source>
        <dbReference type="SAM" id="MobiDB-lite"/>
    </source>
</evidence>
<evidence type="ECO:0000313" key="2">
    <source>
        <dbReference type="EMBL" id="JAH19311.1"/>
    </source>
</evidence>
<name>A0A0E9QQV9_ANGAN</name>
<reference evidence="2" key="1">
    <citation type="submission" date="2014-11" db="EMBL/GenBank/DDBJ databases">
        <authorList>
            <person name="Amaro Gonzalez C."/>
        </authorList>
    </citation>
    <scope>NUCLEOTIDE SEQUENCE</scope>
</reference>
<reference evidence="2" key="2">
    <citation type="journal article" date="2015" name="Fish Shellfish Immunol.">
        <title>Early steps in the European eel (Anguilla anguilla)-Vibrio vulnificus interaction in the gills: Role of the RtxA13 toxin.</title>
        <authorList>
            <person name="Callol A."/>
            <person name="Pajuelo D."/>
            <person name="Ebbesson L."/>
            <person name="Teles M."/>
            <person name="MacKenzie S."/>
            <person name="Amaro C."/>
        </authorList>
    </citation>
    <scope>NUCLEOTIDE SEQUENCE</scope>
</reference>
<proteinExistence type="predicted"/>
<accession>A0A0E9QQV9</accession>